<protein>
    <recommendedName>
        <fullName evidence="3">TniQ family protein</fullName>
    </recommendedName>
</protein>
<gene>
    <name evidence="2" type="ORF">CNECB9_3760092</name>
</gene>
<dbReference type="EMBL" id="FMSH01000308">
    <property type="protein sequence ID" value="SCU77898.1"/>
    <property type="molecule type" value="Genomic_DNA"/>
</dbReference>
<proteinExistence type="predicted"/>
<evidence type="ECO:0000256" key="1">
    <source>
        <dbReference type="SAM" id="MobiDB-lite"/>
    </source>
</evidence>
<accession>A0A1K0JH62</accession>
<dbReference type="RefSeq" id="WP_340526953.1">
    <property type="nucleotide sequence ID" value="NZ_FMSH01000308.1"/>
</dbReference>
<reference evidence="2" key="1">
    <citation type="submission" date="2016-09" db="EMBL/GenBank/DDBJ databases">
        <authorList>
            <person name="Capua I."/>
            <person name="De Benedictis P."/>
            <person name="Joannis T."/>
            <person name="Lombin L.H."/>
            <person name="Cattoli G."/>
        </authorList>
    </citation>
    <scope>NUCLEOTIDE SEQUENCE</scope>
    <source>
        <strain evidence="2">B9</strain>
    </source>
</reference>
<sequence>MPDKRLTWHVGSVLPYASLWHTVLRACALNVLHPHDLPCPGTRPPTTVALLERASGVDVAAFASALGETPAVFRWSTLGALPSWLSAALVVPQPRLCFACLAAGYHAALYSVALLEACPIHGTPLVDRCYCGAPFSATLRSLADYAAAGCCRCGRLHFFTHETCRRPTLAPDTARALDPVAAWLEALSGLVRSARLDDALCRHAPDVPAWVITAAQALGVAYPACLRPISSVPASIGTVWYRPGPQQTPSRDHPPPPPGTRVHRTPAYWQPIPATTVYRALARHVRRHLAPDGARWVARFIDACDPFAISAWVSGHSRARQAFIDMLWARAAEPGIEQRRWPDRPPPAATAGQLAELVQADCQIHGADHADAAVADR</sequence>
<evidence type="ECO:0008006" key="3">
    <source>
        <dbReference type="Google" id="ProtNLM"/>
    </source>
</evidence>
<organism evidence="2">
    <name type="scientific">Cupriavidus necator</name>
    <name type="common">Alcaligenes eutrophus</name>
    <name type="synonym">Ralstonia eutropha</name>
    <dbReference type="NCBI Taxonomy" id="106590"/>
    <lineage>
        <taxon>Bacteria</taxon>
        <taxon>Pseudomonadati</taxon>
        <taxon>Pseudomonadota</taxon>
        <taxon>Betaproteobacteria</taxon>
        <taxon>Burkholderiales</taxon>
        <taxon>Burkholderiaceae</taxon>
        <taxon>Cupriavidus</taxon>
    </lineage>
</organism>
<feature type="region of interest" description="Disordered" evidence="1">
    <location>
        <begin position="241"/>
        <end position="265"/>
    </location>
</feature>
<name>A0A1K0JH62_CUPNE</name>
<evidence type="ECO:0000313" key="2">
    <source>
        <dbReference type="EMBL" id="SCU77898.1"/>
    </source>
</evidence>
<dbReference type="AlphaFoldDB" id="A0A1K0JH62"/>